<protein>
    <submittedName>
        <fullName evidence="2">ABC transporter substrate-binding protein</fullName>
    </submittedName>
</protein>
<dbReference type="EMBL" id="NXGX01000003">
    <property type="protein sequence ID" value="PKR58928.1"/>
    <property type="molecule type" value="Genomic_DNA"/>
</dbReference>
<gene>
    <name evidence="2" type="ORF">COO92_08775</name>
</gene>
<feature type="chain" id="PRO_5014859132" evidence="1">
    <location>
        <begin position="41"/>
        <end position="311"/>
    </location>
</feature>
<dbReference type="PANTHER" id="PTHR38834">
    <property type="entry name" value="PERIPLASMIC SUBSTRATE BINDING PROTEIN FAMILY 3"/>
    <property type="match status" value="1"/>
</dbReference>
<dbReference type="Gene3D" id="3.40.190.10">
    <property type="entry name" value="Periplasmic binding protein-like II"/>
    <property type="match status" value="2"/>
</dbReference>
<proteinExistence type="predicted"/>
<evidence type="ECO:0000313" key="2">
    <source>
        <dbReference type="EMBL" id="PKR58928.1"/>
    </source>
</evidence>
<dbReference type="PANTHER" id="PTHR38834:SF3">
    <property type="entry name" value="SOLUTE-BINDING PROTEIN FAMILY 3_N-TERMINAL DOMAIN-CONTAINING PROTEIN"/>
    <property type="match status" value="1"/>
</dbReference>
<evidence type="ECO:0000313" key="3">
    <source>
        <dbReference type="Proteomes" id="UP000233332"/>
    </source>
</evidence>
<accession>A0A2N3L800</accession>
<dbReference type="AlphaFoldDB" id="A0A2N3L800"/>
<comment type="caution">
    <text evidence="2">The sequence shown here is derived from an EMBL/GenBank/DDBJ whole genome shotgun (WGS) entry which is preliminary data.</text>
</comment>
<dbReference type="SUPFAM" id="SSF53850">
    <property type="entry name" value="Periplasmic binding protein-like II"/>
    <property type="match status" value="1"/>
</dbReference>
<feature type="signal peptide" evidence="1">
    <location>
        <begin position="1"/>
        <end position="40"/>
    </location>
</feature>
<keyword evidence="1" id="KW-0732">Signal</keyword>
<sequence length="311" mass="34550">MINRFSRWAIRSNGWCWYRVKAVFTSLCVLAILNPAIATAEDDPLGNPVSGFDGTYKIHLSENPKVRSSGRPEPGYFDSLVTEVFKKAGIPSQLVAQVPWKRVMELATKDAGHVIYPTTRTESREDAFNWVGPISRTIWNLYGISTKNWGELGFERVLSEARIGVLLGSAREGYLQQRGAAQLILVPREELLLPMLLADRVDLIAIGGNILRHYIDAIDISDTPGKLPKIDGALAYRSCYLYAAVSGDVPDRDIQKLQQQLDDFKRDGFFVENRRNHGLSTNQSGSFLSAMLDLDNNGVSCVDLNGDGDDD</sequence>
<organism evidence="2 3">
    <name type="scientific">Thalassospira lohafexi</name>
    <dbReference type="NCBI Taxonomy" id="744227"/>
    <lineage>
        <taxon>Bacteria</taxon>
        <taxon>Pseudomonadati</taxon>
        <taxon>Pseudomonadota</taxon>
        <taxon>Alphaproteobacteria</taxon>
        <taxon>Rhodospirillales</taxon>
        <taxon>Thalassospiraceae</taxon>
        <taxon>Thalassospira</taxon>
    </lineage>
</organism>
<dbReference type="Proteomes" id="UP000233332">
    <property type="component" value="Unassembled WGS sequence"/>
</dbReference>
<reference evidence="2 3" key="1">
    <citation type="submission" date="2017-09" db="EMBL/GenBank/DDBJ databases">
        <title>Biodiversity and function of Thalassospira species in the particle-attached aromatic-hydrocarbon-degrading consortia from the surface seawater of the China South Sea.</title>
        <authorList>
            <person name="Dong C."/>
            <person name="Lai Q."/>
            <person name="Shao Z."/>
        </authorList>
    </citation>
    <scope>NUCLEOTIDE SEQUENCE [LARGE SCALE GENOMIC DNA]</scope>
    <source>
        <strain evidence="2 3">139Z-12</strain>
    </source>
</reference>
<keyword evidence="3" id="KW-1185">Reference proteome</keyword>
<evidence type="ECO:0000256" key="1">
    <source>
        <dbReference type="SAM" id="SignalP"/>
    </source>
</evidence>
<name>A0A2N3L800_9PROT</name>